<dbReference type="EMBL" id="JADEVV010000023">
    <property type="protein sequence ID" value="MBE9254085.1"/>
    <property type="molecule type" value="Genomic_DNA"/>
</dbReference>
<comment type="caution">
    <text evidence="2">The sequence shown here is derived from an EMBL/GenBank/DDBJ whole genome shotgun (WGS) entry which is preliminary data.</text>
</comment>
<evidence type="ECO:0000313" key="2">
    <source>
        <dbReference type="EMBL" id="MBE9254085.1"/>
    </source>
</evidence>
<evidence type="ECO:0000259" key="1">
    <source>
        <dbReference type="Pfam" id="PF13449"/>
    </source>
</evidence>
<name>A0ABR9VRY0_9SYNC</name>
<accession>A0ABR9VRY0</accession>
<evidence type="ECO:0000313" key="3">
    <source>
        <dbReference type="Proteomes" id="UP000658720"/>
    </source>
</evidence>
<keyword evidence="3" id="KW-1185">Reference proteome</keyword>
<gene>
    <name evidence="2" type="ORF">IQ217_09585</name>
</gene>
<dbReference type="PANTHER" id="PTHR37957:SF1">
    <property type="entry name" value="PHYTASE-LIKE DOMAIN-CONTAINING PROTEIN"/>
    <property type="match status" value="1"/>
</dbReference>
<organism evidence="2 3">
    <name type="scientific">Synechocystis salina LEGE 00031</name>
    <dbReference type="NCBI Taxonomy" id="1828736"/>
    <lineage>
        <taxon>Bacteria</taxon>
        <taxon>Bacillati</taxon>
        <taxon>Cyanobacteriota</taxon>
        <taxon>Cyanophyceae</taxon>
        <taxon>Synechococcales</taxon>
        <taxon>Merismopediaceae</taxon>
        <taxon>Synechocystis</taxon>
    </lineage>
</organism>
<reference evidence="2 3" key="1">
    <citation type="submission" date="2020-10" db="EMBL/GenBank/DDBJ databases">
        <authorList>
            <person name="Castelo-Branco R."/>
            <person name="Eusebio N."/>
            <person name="Adriana R."/>
            <person name="Vieira A."/>
            <person name="Brugerolle De Fraissinette N."/>
            <person name="Rezende De Castro R."/>
            <person name="Schneider M.P."/>
            <person name="Vasconcelos V."/>
            <person name="Leao P.N."/>
        </authorList>
    </citation>
    <scope>NUCLEOTIDE SEQUENCE [LARGE SCALE GENOMIC DNA]</scope>
    <source>
        <strain evidence="2 3">LEGE 00031</strain>
    </source>
</reference>
<proteinExistence type="predicted"/>
<dbReference type="InterPro" id="IPR027372">
    <property type="entry name" value="Phytase-like_dom"/>
</dbReference>
<dbReference type="Pfam" id="PF13449">
    <property type="entry name" value="Phytase-like"/>
    <property type="match status" value="1"/>
</dbReference>
<sequence length="361" mass="39508">MACGVPPSAVQAESRLFLPLSLEFLDSYALPKQSVQDLPVGGISDLSYDRQQDLYYAITDDRRSPRFYTMRLTVADGEDGIGITKAEVVAMTKLRSSEGETYGRQLLDPEGIALSPRHTLFVSSEGVLSNQSPPLIAEFDQETAQELGQLPLPSRFLPQTDPPQGIRDNFGFEALTIAATSTLADDPFRLFTATESVLAQDFDPDNPPPQIPLRWLHYVINSVGPPVLVSENLYPLEPAPVGTLLHGLSAMVALPREGYFLTLERTFGLNGFQGKIFQTVNANATDTSRIASFRPGTNTINPMRKQLLLDLEDLGIELDNLEGLTLGPRLPDGGSSLIAISDDNFSEDQTTQILLFRLQGV</sequence>
<dbReference type="PANTHER" id="PTHR37957">
    <property type="entry name" value="BLR7070 PROTEIN"/>
    <property type="match status" value="1"/>
</dbReference>
<protein>
    <submittedName>
        <fullName evidence="2">Esterase-like activity of phytase family protein</fullName>
    </submittedName>
</protein>
<dbReference type="Proteomes" id="UP000658720">
    <property type="component" value="Unassembled WGS sequence"/>
</dbReference>
<feature type="domain" description="Phytase-like" evidence="1">
    <location>
        <begin position="39"/>
        <end position="345"/>
    </location>
</feature>